<dbReference type="GO" id="GO:0055085">
    <property type="term" value="P:transmembrane transport"/>
    <property type="evidence" value="ECO:0007669"/>
    <property type="project" value="UniProtKB-UniRule"/>
</dbReference>
<keyword evidence="9" id="KW-1185">Reference proteome</keyword>
<feature type="transmembrane region" description="Helical" evidence="6">
    <location>
        <begin position="154"/>
        <end position="176"/>
    </location>
</feature>
<dbReference type="EMBL" id="SJTH01000009">
    <property type="protein sequence ID" value="TCJ04372.1"/>
    <property type="molecule type" value="Genomic_DNA"/>
</dbReference>
<evidence type="ECO:0000256" key="6">
    <source>
        <dbReference type="PIRNR" id="PIRNR018968"/>
    </source>
</evidence>
<comment type="subcellular location">
    <subcellularLocation>
        <location evidence="1 6">Cell membrane</location>
        <topology evidence="1 6">Multi-pass membrane protein</topology>
    </subcellularLocation>
</comment>
<evidence type="ECO:0000256" key="4">
    <source>
        <dbReference type="ARBA" id="ARBA00022989"/>
    </source>
</evidence>
<comment type="similarity">
    <text evidence="6">Belongs to the ABC-4 integral membrane protein family.</text>
</comment>
<dbReference type="AlphaFoldDB" id="A0A4R1B367"/>
<name>A0A4R1B367_9BACI</name>
<protein>
    <submittedName>
        <fullName evidence="8">ABC transporter permease</fullName>
    </submittedName>
</protein>
<keyword evidence="5 6" id="KW-0472">Membrane</keyword>
<feature type="transmembrane region" description="Helical" evidence="6">
    <location>
        <begin position="609"/>
        <end position="630"/>
    </location>
</feature>
<dbReference type="RefSeq" id="WP_131236765.1">
    <property type="nucleotide sequence ID" value="NZ_SJTH01000009.1"/>
</dbReference>
<dbReference type="STRING" id="1742358.GCA_001439605_02869"/>
<feature type="transmembrane region" description="Helical" evidence="6">
    <location>
        <begin position="58"/>
        <end position="76"/>
    </location>
</feature>
<evidence type="ECO:0000313" key="9">
    <source>
        <dbReference type="Proteomes" id="UP000293846"/>
    </source>
</evidence>
<keyword evidence="6" id="KW-0813">Transport</keyword>
<reference evidence="8 9" key="1">
    <citation type="submission" date="2019-03" db="EMBL/GenBank/DDBJ databases">
        <authorList>
            <person name="Jensen L."/>
            <person name="Storgaard J."/>
            <person name="Sulaj E."/>
            <person name="Schramm A."/>
            <person name="Marshall I.P.G."/>
        </authorList>
    </citation>
    <scope>NUCLEOTIDE SEQUENCE [LARGE SCALE GENOMIC DNA]</scope>
    <source>
        <strain evidence="8 9">2017H2G3</strain>
    </source>
</reference>
<proteinExistence type="inferred from homology"/>
<feature type="domain" description="ABC3 transporter permease C-terminal" evidence="7">
    <location>
        <begin position="61"/>
        <end position="178"/>
    </location>
</feature>
<keyword evidence="3 6" id="KW-0812">Transmembrane</keyword>
<evidence type="ECO:0000256" key="1">
    <source>
        <dbReference type="ARBA" id="ARBA00004651"/>
    </source>
</evidence>
<evidence type="ECO:0000256" key="2">
    <source>
        <dbReference type="ARBA" id="ARBA00022475"/>
    </source>
</evidence>
<dbReference type="PANTHER" id="PTHR46795:SF3">
    <property type="entry name" value="ABC TRANSPORTER PERMEASE"/>
    <property type="match status" value="1"/>
</dbReference>
<dbReference type="PIRSF" id="PIRSF018968">
    <property type="entry name" value="ABC_permease_BceB"/>
    <property type="match status" value="1"/>
</dbReference>
<dbReference type="InterPro" id="IPR052536">
    <property type="entry name" value="ABC-4_Integral_Memb_Prot"/>
</dbReference>
<dbReference type="Pfam" id="PF02687">
    <property type="entry name" value="FtsX"/>
    <property type="match status" value="1"/>
</dbReference>
<feature type="transmembrane region" description="Helical" evidence="6">
    <location>
        <begin position="229"/>
        <end position="258"/>
    </location>
</feature>
<dbReference type="GO" id="GO:0005886">
    <property type="term" value="C:plasma membrane"/>
    <property type="evidence" value="ECO:0007669"/>
    <property type="project" value="UniProtKB-SubCell"/>
</dbReference>
<dbReference type="PANTHER" id="PTHR46795">
    <property type="entry name" value="ABC TRANSPORTER PERMEASE-RELATED-RELATED"/>
    <property type="match status" value="1"/>
</dbReference>
<evidence type="ECO:0000313" key="8">
    <source>
        <dbReference type="EMBL" id="TCJ04372.1"/>
    </source>
</evidence>
<evidence type="ECO:0000256" key="3">
    <source>
        <dbReference type="ARBA" id="ARBA00022692"/>
    </source>
</evidence>
<comment type="caution">
    <text evidence="8">The sequence shown here is derived from an EMBL/GenBank/DDBJ whole genome shotgun (WGS) entry which is preliminary data.</text>
</comment>
<feature type="transmembrane region" description="Helical" evidence="6">
    <location>
        <begin position="197"/>
        <end position="217"/>
    </location>
</feature>
<accession>A0A4R1B367</accession>
<dbReference type="Proteomes" id="UP000293846">
    <property type="component" value="Unassembled WGS sequence"/>
</dbReference>
<feature type="transmembrane region" description="Helical" evidence="6">
    <location>
        <begin position="291"/>
        <end position="312"/>
    </location>
</feature>
<feature type="transmembrane region" description="Helical" evidence="6">
    <location>
        <begin position="110"/>
        <end position="134"/>
    </location>
</feature>
<dbReference type="InterPro" id="IPR027022">
    <property type="entry name" value="ABC_permease_BceB-typ"/>
</dbReference>
<dbReference type="OrthoDB" id="1705903at2"/>
<feature type="transmembrane region" description="Helical" evidence="6">
    <location>
        <begin position="18"/>
        <end position="38"/>
    </location>
</feature>
<feature type="transmembrane region" description="Helical" evidence="6">
    <location>
        <begin position="579"/>
        <end position="597"/>
    </location>
</feature>
<dbReference type="InterPro" id="IPR003838">
    <property type="entry name" value="ABC3_permease_C"/>
</dbReference>
<gene>
    <name evidence="8" type="ORF">E0Y62_09755</name>
</gene>
<organism evidence="8 9">
    <name type="scientific">Cytobacillus praedii</name>
    <dbReference type="NCBI Taxonomy" id="1742358"/>
    <lineage>
        <taxon>Bacteria</taxon>
        <taxon>Bacillati</taxon>
        <taxon>Bacillota</taxon>
        <taxon>Bacilli</taxon>
        <taxon>Bacillales</taxon>
        <taxon>Bacillaceae</taxon>
        <taxon>Cytobacillus</taxon>
    </lineage>
</organism>
<sequence length="641" mass="72359">MTLFSIARKNIRKNFTNYFLYVGSMIFSIVIYFTFVSLKYDQTILETADSSTKISSVFNGASVVLMIFVAVFIWYSNSFFTMKRKKEVGLYSLLGVRKKQIGRMLFYENFLMGIIALLIGIILGSLLSKFFVTILMKVMGFDALGNFAISPQAIVNTIIVFTIMTAITSIHGYRLIYRFKLIELFKAEQEGEKEPKASVITALISVLLVGAGYWLALQNMLESEVWRKIGYLITPLVILVTVILGTYLLFSTLTVYLLKLLRKNKTHFWNGINLISTSQLLYRIKGNARTLTIIAVLSATTLTAVGAAYSFYYNNRSNAELANPNSMMFIAKDKNVSNQIKERISRDKDHKIIYHMSVPTMMMDADITNLHSKFYSDEMEYSIISNKTFNQLAKSQNREESLSLKGNEAAALEAGYSKDFSPKYVGGTISLKANNHSENITFKELMKYNVLNLQTAGITVVISDELFSKLANGINLVNMEAYKLKNEEDAKIVTKEVQTLLPEEASYSSFYADYARGMETTGLLIFIGGFLGLVFLAATGSIIYFKQLTEATMDKDRYVILYKIGVNKKEVKKSISKQILFIFALPLLAGIAHSIVALTALSKLMQTNLMTPVIICIGIYVCIYIAYYFLTVRNYYKIIIK</sequence>
<feature type="transmembrane region" description="Helical" evidence="6">
    <location>
        <begin position="523"/>
        <end position="545"/>
    </location>
</feature>
<evidence type="ECO:0000259" key="7">
    <source>
        <dbReference type="Pfam" id="PF02687"/>
    </source>
</evidence>
<evidence type="ECO:0000256" key="5">
    <source>
        <dbReference type="ARBA" id="ARBA00023136"/>
    </source>
</evidence>
<keyword evidence="4 6" id="KW-1133">Transmembrane helix</keyword>
<keyword evidence="2 6" id="KW-1003">Cell membrane</keyword>